<evidence type="ECO:0000313" key="2">
    <source>
        <dbReference type="Proteomes" id="UP000217211"/>
    </source>
</evidence>
<sequence length="38" mass="4073">MTLVLVSSCQTKTAEGQAVRRCISFINRAFPGMIAQSG</sequence>
<gene>
    <name evidence="1" type="ORF">SJ05684_c18060</name>
</gene>
<dbReference type="Proteomes" id="UP000217211">
    <property type="component" value="Chromosome"/>
</dbReference>
<dbReference type="KEGG" id="esj:SJ05684_c18060"/>
<evidence type="ECO:0000313" key="1">
    <source>
        <dbReference type="EMBL" id="ASY63248.1"/>
    </source>
</evidence>
<proteinExistence type="predicted"/>
<name>A0A249PBE9_9HYPH</name>
<organism evidence="1 2">
    <name type="scientific">Sinorhizobium sojae CCBAU 05684</name>
    <dbReference type="NCBI Taxonomy" id="716928"/>
    <lineage>
        <taxon>Bacteria</taxon>
        <taxon>Pseudomonadati</taxon>
        <taxon>Pseudomonadota</taxon>
        <taxon>Alphaproteobacteria</taxon>
        <taxon>Hyphomicrobiales</taxon>
        <taxon>Rhizobiaceae</taxon>
        <taxon>Sinorhizobium/Ensifer group</taxon>
        <taxon>Sinorhizobium</taxon>
    </lineage>
</organism>
<protein>
    <submittedName>
        <fullName evidence="1">Uncharacterized protein</fullName>
    </submittedName>
</protein>
<reference evidence="1 2" key="1">
    <citation type="submission" date="2017-08" db="EMBL/GenBank/DDBJ databases">
        <title>Multipartite genome sequences of Sinorhizobium species nodulating soybeans.</title>
        <authorList>
            <person name="Tian C.F."/>
        </authorList>
    </citation>
    <scope>NUCLEOTIDE SEQUENCE [LARGE SCALE GENOMIC DNA]</scope>
    <source>
        <strain evidence="1 2">CCBAU 05684</strain>
    </source>
</reference>
<accession>A0A249PBE9</accession>
<dbReference type="EMBL" id="CP023067">
    <property type="protein sequence ID" value="ASY63248.1"/>
    <property type="molecule type" value="Genomic_DNA"/>
</dbReference>
<keyword evidence="2" id="KW-1185">Reference proteome</keyword>
<dbReference type="AlphaFoldDB" id="A0A249PBE9"/>